<accession>A0AC61QVW2</accession>
<protein>
    <submittedName>
        <fullName evidence="1">XRE family transcriptional regulator</fullName>
    </submittedName>
</protein>
<organism evidence="1 2">
    <name type="scientific">Hominisplanchenecus murintestinalis</name>
    <dbReference type="NCBI Taxonomy" id="2941517"/>
    <lineage>
        <taxon>Bacteria</taxon>
        <taxon>Bacillati</taxon>
        <taxon>Bacillota</taxon>
        <taxon>Clostridia</taxon>
        <taxon>Lachnospirales</taxon>
        <taxon>Lachnospiraceae</taxon>
        <taxon>Hominisplanchenecus</taxon>
    </lineage>
</organism>
<dbReference type="Proteomes" id="UP000307720">
    <property type="component" value="Unassembled WGS sequence"/>
</dbReference>
<proteinExistence type="predicted"/>
<gene>
    <name evidence="1" type="ORF">E5357_14695</name>
</gene>
<sequence>MKNRILKIRKDNKLTQDAFAERLNLSKNFVWMLEKGERIASDRTIADICREFSVNERWIRTGEGEMYKEIEDEVAEVVSELLEESNPFYDLIIGIMETYQGLDSKSQELLKNSAQRLLDNLKKRD</sequence>
<evidence type="ECO:0000313" key="1">
    <source>
        <dbReference type="EMBL" id="TGX96836.1"/>
    </source>
</evidence>
<evidence type="ECO:0000313" key="2">
    <source>
        <dbReference type="Proteomes" id="UP000307720"/>
    </source>
</evidence>
<comment type="caution">
    <text evidence="1">The sequence shown here is derived from an EMBL/GenBank/DDBJ whole genome shotgun (WGS) entry which is preliminary data.</text>
</comment>
<keyword evidence="2" id="KW-1185">Reference proteome</keyword>
<dbReference type="EMBL" id="SRZB01000045">
    <property type="protein sequence ID" value="TGX96836.1"/>
    <property type="molecule type" value="Genomic_DNA"/>
</dbReference>
<name>A0AC61QVW2_9FIRM</name>
<reference evidence="1" key="1">
    <citation type="submission" date="2019-04" db="EMBL/GenBank/DDBJ databases">
        <title>Microbes associate with the intestines of laboratory mice.</title>
        <authorList>
            <person name="Navarre W."/>
            <person name="Wong E."/>
            <person name="Huang K."/>
            <person name="Tropini C."/>
            <person name="Ng K."/>
            <person name="Yu B."/>
        </authorList>
    </citation>
    <scope>NUCLEOTIDE SEQUENCE</scope>
    <source>
        <strain evidence="1">NM72_1-8</strain>
    </source>
</reference>